<gene>
    <name evidence="2" type="ORF">Gogos_012156</name>
</gene>
<dbReference type="OrthoDB" id="1925034at2759"/>
<feature type="compositionally biased region" description="Polar residues" evidence="1">
    <location>
        <begin position="467"/>
        <end position="478"/>
    </location>
</feature>
<feature type="region of interest" description="Disordered" evidence="1">
    <location>
        <begin position="420"/>
        <end position="449"/>
    </location>
</feature>
<dbReference type="PANTHER" id="PTHR34119:SF1">
    <property type="entry name" value="OS04G0394700 PROTEIN"/>
    <property type="match status" value="1"/>
</dbReference>
<dbReference type="PANTHER" id="PTHR34119">
    <property type="entry name" value="HYDROXYPROLINE-RICH GLYCOPROTEIN-LIKE"/>
    <property type="match status" value="1"/>
</dbReference>
<dbReference type="CDD" id="cd07307">
    <property type="entry name" value="BAR"/>
    <property type="match status" value="1"/>
</dbReference>
<feature type="region of interest" description="Disordered" evidence="1">
    <location>
        <begin position="467"/>
        <end position="509"/>
    </location>
</feature>
<keyword evidence="3" id="KW-1185">Reference proteome</keyword>
<dbReference type="Proteomes" id="UP000593579">
    <property type="component" value="Unassembled WGS sequence"/>
</dbReference>
<feature type="compositionally biased region" description="Acidic residues" evidence="1">
    <location>
        <begin position="213"/>
        <end position="247"/>
    </location>
</feature>
<sequence>MKTSLRRLRGLAHHKHGGEAKQRPDVLALPQLDELAQASQDMQDMRDCYEGLLYAAAATTNCAYEFSDSLREMGTCLLAKTALNDDEESDKHKVHLSKIIASDLWSVSYRNVYEHMAMRYKEKGRSKGRKGDNFSMQQLQVAHDEYDDEATLFVFRLKSLKQGQSRSLLTQAARHHAAQLNFFRKALKSLEEIEPHVQKVTEQQHIDYRFSGLEDDDGDNGDDNENYENDDDDYYSDDYDDEDDGELSFDYGLDDQDQNMVPTSRHSMELDQVGLTFPQVAMLEASKENLERSHRHSFSFRGEIRNSSQSAPLFAENKSEPSEKIQPLPSRKSSSYVLPTPVATKGSIGLGKPAPQSYEKIWHSSPLELHKYQRLLRDEKISGSAVINAQAVLRESNKPASSTQLPPPLADKVLLSRVSPAAASDSKKIKRQAFSGPLTSKQWPSKPVSVEHPQLFSGPILRSPMSQLQAASPKVSPNASPPFVSSPKISELHELPRPPATSASKSSRPLGLVGYSGPLMPRGQVLSATNKSAVSRAASPLPQPPDVVTRSFSIPSRDRRVMSLPVFKPLETAIVSGMSQDVASPPLTPISLAQIQPSSTSSKSVNR</sequence>
<dbReference type="EMBL" id="JABEZY010000005">
    <property type="protein sequence ID" value="MBA0738837.1"/>
    <property type="molecule type" value="Genomic_DNA"/>
</dbReference>
<feature type="region of interest" description="Disordered" evidence="1">
    <location>
        <begin position="1"/>
        <end position="23"/>
    </location>
</feature>
<comment type="caution">
    <text evidence="2">The sequence shown here is derived from an EMBL/GenBank/DDBJ whole genome shotgun (WGS) entry which is preliminary data.</text>
</comment>
<dbReference type="AlphaFoldDB" id="A0A7J9BRP9"/>
<feature type="compositionally biased region" description="Basic residues" evidence="1">
    <location>
        <begin position="1"/>
        <end position="16"/>
    </location>
</feature>
<reference evidence="2 3" key="1">
    <citation type="journal article" date="2019" name="Genome Biol. Evol.">
        <title>Insights into the evolution of the New World diploid cottons (Gossypium, subgenus Houzingenia) based on genome sequencing.</title>
        <authorList>
            <person name="Grover C.E."/>
            <person name="Arick M.A. 2nd"/>
            <person name="Thrash A."/>
            <person name="Conover J.L."/>
            <person name="Sanders W.S."/>
            <person name="Peterson D.G."/>
            <person name="Frelichowski J.E."/>
            <person name="Scheffler J.A."/>
            <person name="Scheffler B.E."/>
            <person name="Wendel J.F."/>
        </authorList>
    </citation>
    <scope>NUCLEOTIDE SEQUENCE [LARGE SCALE GENOMIC DNA]</scope>
    <source>
        <strain evidence="2">5</strain>
        <tissue evidence="2">Leaf</tissue>
    </source>
</reference>
<evidence type="ECO:0000256" key="1">
    <source>
        <dbReference type="SAM" id="MobiDB-lite"/>
    </source>
</evidence>
<proteinExistence type="predicted"/>
<evidence type="ECO:0000313" key="2">
    <source>
        <dbReference type="EMBL" id="MBA0738837.1"/>
    </source>
</evidence>
<protein>
    <recommendedName>
        <fullName evidence="4">BAR domain-containing protein</fullName>
    </recommendedName>
</protein>
<evidence type="ECO:0000313" key="3">
    <source>
        <dbReference type="Proteomes" id="UP000593579"/>
    </source>
</evidence>
<evidence type="ECO:0008006" key="4">
    <source>
        <dbReference type="Google" id="ProtNLM"/>
    </source>
</evidence>
<dbReference type="InterPro" id="IPR027267">
    <property type="entry name" value="AH/BAR_dom_sf"/>
</dbReference>
<organism evidence="2 3">
    <name type="scientific">Gossypium gossypioides</name>
    <name type="common">Mexican cotton</name>
    <name type="synonym">Selera gossypioides</name>
    <dbReference type="NCBI Taxonomy" id="34282"/>
    <lineage>
        <taxon>Eukaryota</taxon>
        <taxon>Viridiplantae</taxon>
        <taxon>Streptophyta</taxon>
        <taxon>Embryophyta</taxon>
        <taxon>Tracheophyta</taxon>
        <taxon>Spermatophyta</taxon>
        <taxon>Magnoliopsida</taxon>
        <taxon>eudicotyledons</taxon>
        <taxon>Gunneridae</taxon>
        <taxon>Pentapetalae</taxon>
        <taxon>rosids</taxon>
        <taxon>malvids</taxon>
        <taxon>Malvales</taxon>
        <taxon>Malvaceae</taxon>
        <taxon>Malvoideae</taxon>
        <taxon>Gossypium</taxon>
    </lineage>
</organism>
<accession>A0A7J9BRP9</accession>
<dbReference type="InterPro" id="IPR037488">
    <property type="entry name" value="At2g33490-like"/>
</dbReference>
<dbReference type="Gene3D" id="1.20.1270.60">
    <property type="entry name" value="Arfaptin homology (AH) domain/BAR domain"/>
    <property type="match status" value="1"/>
</dbReference>
<feature type="region of interest" description="Disordered" evidence="1">
    <location>
        <begin position="309"/>
        <end position="338"/>
    </location>
</feature>
<feature type="region of interest" description="Disordered" evidence="1">
    <location>
        <begin position="211"/>
        <end position="247"/>
    </location>
</feature>
<dbReference type="SUPFAM" id="SSF103657">
    <property type="entry name" value="BAR/IMD domain-like"/>
    <property type="match status" value="1"/>
</dbReference>
<name>A0A7J9BRP9_GOSGO</name>
<feature type="region of interest" description="Disordered" evidence="1">
    <location>
        <begin position="528"/>
        <end position="551"/>
    </location>
</feature>